<proteinExistence type="predicted"/>
<evidence type="ECO:0000313" key="2">
    <source>
        <dbReference type="EMBL" id="ETO22850.1"/>
    </source>
</evidence>
<dbReference type="SMART" id="SM00454">
    <property type="entry name" value="SAM"/>
    <property type="match status" value="1"/>
</dbReference>
<organism evidence="2 3">
    <name type="scientific">Reticulomyxa filosa</name>
    <dbReference type="NCBI Taxonomy" id="46433"/>
    <lineage>
        <taxon>Eukaryota</taxon>
        <taxon>Sar</taxon>
        <taxon>Rhizaria</taxon>
        <taxon>Retaria</taxon>
        <taxon>Foraminifera</taxon>
        <taxon>Monothalamids</taxon>
        <taxon>Reticulomyxidae</taxon>
        <taxon>Reticulomyxa</taxon>
    </lineage>
</organism>
<name>X6N987_RETFI</name>
<dbReference type="Proteomes" id="UP000023152">
    <property type="component" value="Unassembled WGS sequence"/>
</dbReference>
<gene>
    <name evidence="2" type="ORF">RFI_14343</name>
</gene>
<dbReference type="InterPro" id="IPR001660">
    <property type="entry name" value="SAM"/>
</dbReference>
<comment type="caution">
    <text evidence="2">The sequence shown here is derived from an EMBL/GenBank/DDBJ whole genome shotgun (WGS) entry which is preliminary data.</text>
</comment>
<feature type="domain" description="SAM" evidence="1">
    <location>
        <begin position="112"/>
        <end position="179"/>
    </location>
</feature>
<evidence type="ECO:0000313" key="3">
    <source>
        <dbReference type="Proteomes" id="UP000023152"/>
    </source>
</evidence>
<dbReference type="EMBL" id="ASPP01010418">
    <property type="protein sequence ID" value="ETO22850.1"/>
    <property type="molecule type" value="Genomic_DNA"/>
</dbReference>
<dbReference type="InterPro" id="IPR003118">
    <property type="entry name" value="Pointed_dom"/>
</dbReference>
<reference evidence="2 3" key="1">
    <citation type="journal article" date="2013" name="Curr. Biol.">
        <title>The Genome of the Foraminiferan Reticulomyxa filosa.</title>
        <authorList>
            <person name="Glockner G."/>
            <person name="Hulsmann N."/>
            <person name="Schleicher M."/>
            <person name="Noegel A.A."/>
            <person name="Eichinger L."/>
            <person name="Gallinger C."/>
            <person name="Pawlowski J."/>
            <person name="Sierra R."/>
            <person name="Euteneuer U."/>
            <person name="Pillet L."/>
            <person name="Moustafa A."/>
            <person name="Platzer M."/>
            <person name="Groth M."/>
            <person name="Szafranski K."/>
            <person name="Schliwa M."/>
        </authorList>
    </citation>
    <scope>NUCLEOTIDE SEQUENCE [LARGE SCALE GENOMIC DNA]</scope>
</reference>
<dbReference type="GO" id="GO:0043565">
    <property type="term" value="F:sequence-specific DNA binding"/>
    <property type="evidence" value="ECO:0007669"/>
    <property type="project" value="InterPro"/>
</dbReference>
<keyword evidence="3" id="KW-1185">Reference proteome</keyword>
<dbReference type="PROSITE" id="PS50105">
    <property type="entry name" value="SAM_DOMAIN"/>
    <property type="match status" value="1"/>
</dbReference>
<dbReference type="Gene3D" id="1.10.150.50">
    <property type="entry name" value="Transcription Factor, Ets-1"/>
    <property type="match status" value="1"/>
</dbReference>
<evidence type="ECO:0000259" key="1">
    <source>
        <dbReference type="PROSITE" id="PS50105"/>
    </source>
</evidence>
<feature type="non-terminal residue" evidence="2">
    <location>
        <position position="215"/>
    </location>
</feature>
<dbReference type="InterPro" id="IPR013761">
    <property type="entry name" value="SAM/pointed_sf"/>
</dbReference>
<feature type="non-terminal residue" evidence="2">
    <location>
        <position position="1"/>
    </location>
</feature>
<accession>X6N987</accession>
<protein>
    <recommendedName>
        <fullName evidence="1">SAM domain-containing protein</fullName>
    </recommendedName>
</protein>
<dbReference type="AlphaFoldDB" id="X6N987"/>
<dbReference type="SUPFAM" id="SSF47769">
    <property type="entry name" value="SAM/Pointed domain"/>
    <property type="match status" value="1"/>
</dbReference>
<sequence>NERSRDQQNVHPEKKKLSLNRSLGFPTHKYILASLRKEFSPPIVCFLKKKKKKRVKLVSIEQLLQCFELNDKQKDNITPYCCELVRQSGCCICIRESNGILTTIVTKRVKHWSVNEVKDWLNVCVEGRFRKFGVIFAQQQIDGSQLIMMNKTALQNQIRMDNAQDRTVLMHEIRLLREHIEGECLKVDANISVRKLPAHRSQQEIEAQRERRKLH</sequence>
<dbReference type="Pfam" id="PF02198">
    <property type="entry name" value="SAM_PNT"/>
    <property type="match status" value="1"/>
</dbReference>